<feature type="transmembrane region" description="Helical" evidence="2">
    <location>
        <begin position="192"/>
        <end position="210"/>
    </location>
</feature>
<organism evidence="3 4">
    <name type="scientific">Rhodoplanes azumiensis</name>
    <dbReference type="NCBI Taxonomy" id="1897628"/>
    <lineage>
        <taxon>Bacteria</taxon>
        <taxon>Pseudomonadati</taxon>
        <taxon>Pseudomonadota</taxon>
        <taxon>Alphaproteobacteria</taxon>
        <taxon>Hyphomicrobiales</taxon>
        <taxon>Nitrobacteraceae</taxon>
        <taxon>Rhodoplanes</taxon>
    </lineage>
</organism>
<feature type="compositionally biased region" description="Low complexity" evidence="1">
    <location>
        <begin position="33"/>
        <end position="43"/>
    </location>
</feature>
<feature type="transmembrane region" description="Helical" evidence="2">
    <location>
        <begin position="110"/>
        <end position="132"/>
    </location>
</feature>
<accession>A0ABW5AP06</accession>
<dbReference type="EMBL" id="JBHUIW010000021">
    <property type="protein sequence ID" value="MFD2183900.1"/>
    <property type="molecule type" value="Genomic_DNA"/>
</dbReference>
<protein>
    <submittedName>
        <fullName evidence="3">DUF898 family protein</fullName>
    </submittedName>
</protein>
<feature type="transmembrane region" description="Helical" evidence="2">
    <location>
        <begin position="279"/>
        <end position="301"/>
    </location>
</feature>
<evidence type="ECO:0000313" key="4">
    <source>
        <dbReference type="Proteomes" id="UP001597314"/>
    </source>
</evidence>
<keyword evidence="2" id="KW-1133">Transmembrane helix</keyword>
<evidence type="ECO:0000313" key="3">
    <source>
        <dbReference type="EMBL" id="MFD2183900.1"/>
    </source>
</evidence>
<feature type="transmembrane region" description="Helical" evidence="2">
    <location>
        <begin position="243"/>
        <end position="267"/>
    </location>
</feature>
<proteinExistence type="predicted"/>
<gene>
    <name evidence="3" type="ORF">ACFSOX_17225</name>
</gene>
<keyword evidence="2" id="KW-0812">Transmembrane</keyword>
<sequence>MDMRTFSSEPSPPQPWGSGPPVAASGTGGPAGDGPAAPAPVGSGQVTSGQVTFTGLRGDFFSLVVAGGLLQLVTIGFYRFWLVTDIRRHLWRHTRIGADALEYTGTARELLIGFLVALAILAPVYVLYFLAGLVAEEYATFASVPLVLVLYVFGHYATYRARRYRMTRTSLRGLRFWMTGSAFAYAGRAAWWDFLTVITLGLAYPWRAAALERYRMRNTRYGTLEGDFVGTGWRLFVRGAWMWGLAMVVLAGMIAAGIGMASAGALAALDLDKDDAETIIGLVALAGMLLVFLLLPLWPIFRATELRWRIEGTRFGPVALHSRLKRRTVLGCYAAALGVSMLVGSAGSILFGTATVLMKNPFEHIETAGLTGQIGAFAVIAVIYLLMLFGFGVVKRVFVDRGVWAAVAATTTVVGVEALDHVQAAGEAASSLGEGLADALDVGAI</sequence>
<dbReference type="Proteomes" id="UP001597314">
    <property type="component" value="Unassembled WGS sequence"/>
</dbReference>
<feature type="region of interest" description="Disordered" evidence="1">
    <location>
        <begin position="1"/>
        <end position="43"/>
    </location>
</feature>
<feature type="compositionally biased region" description="Low complexity" evidence="1">
    <location>
        <begin position="16"/>
        <end position="25"/>
    </location>
</feature>
<dbReference type="Pfam" id="PF05987">
    <property type="entry name" value="DUF898"/>
    <property type="match status" value="1"/>
</dbReference>
<feature type="transmembrane region" description="Helical" evidence="2">
    <location>
        <begin position="374"/>
        <end position="394"/>
    </location>
</feature>
<dbReference type="RefSeq" id="WP_378479049.1">
    <property type="nucleotide sequence ID" value="NZ_JBHUIW010000021.1"/>
</dbReference>
<reference evidence="4" key="1">
    <citation type="journal article" date="2019" name="Int. J. Syst. Evol. Microbiol.">
        <title>The Global Catalogue of Microorganisms (GCM) 10K type strain sequencing project: providing services to taxonomists for standard genome sequencing and annotation.</title>
        <authorList>
            <consortium name="The Broad Institute Genomics Platform"/>
            <consortium name="The Broad Institute Genome Sequencing Center for Infectious Disease"/>
            <person name="Wu L."/>
            <person name="Ma J."/>
        </authorList>
    </citation>
    <scope>NUCLEOTIDE SEQUENCE [LARGE SCALE GENOMIC DNA]</scope>
    <source>
        <strain evidence="4">CGMCC 1.6774</strain>
    </source>
</reference>
<feature type="transmembrane region" description="Helical" evidence="2">
    <location>
        <begin position="330"/>
        <end position="354"/>
    </location>
</feature>
<comment type="caution">
    <text evidence="3">The sequence shown here is derived from an EMBL/GenBank/DDBJ whole genome shotgun (WGS) entry which is preliminary data.</text>
</comment>
<feature type="transmembrane region" description="Helical" evidence="2">
    <location>
        <begin position="138"/>
        <end position="157"/>
    </location>
</feature>
<keyword evidence="4" id="KW-1185">Reference proteome</keyword>
<keyword evidence="2" id="KW-0472">Membrane</keyword>
<feature type="transmembrane region" description="Helical" evidence="2">
    <location>
        <begin position="169"/>
        <end position="186"/>
    </location>
</feature>
<feature type="transmembrane region" description="Helical" evidence="2">
    <location>
        <begin position="60"/>
        <end position="82"/>
    </location>
</feature>
<name>A0ABW5AP06_9BRAD</name>
<evidence type="ECO:0000256" key="1">
    <source>
        <dbReference type="SAM" id="MobiDB-lite"/>
    </source>
</evidence>
<evidence type="ECO:0000256" key="2">
    <source>
        <dbReference type="SAM" id="Phobius"/>
    </source>
</evidence>
<dbReference type="InterPro" id="IPR010295">
    <property type="entry name" value="DUF898"/>
</dbReference>